<keyword evidence="3" id="KW-1185">Reference proteome</keyword>
<name>A0A8H6F7U1_9LECA</name>
<evidence type="ECO:0000256" key="1">
    <source>
        <dbReference type="SAM" id="MobiDB-lite"/>
    </source>
</evidence>
<evidence type="ECO:0000313" key="2">
    <source>
        <dbReference type="EMBL" id="KAF6218405.1"/>
    </source>
</evidence>
<gene>
    <name evidence="2" type="ORF">HO133_005752</name>
</gene>
<accession>A0A8H6F7U1</accession>
<dbReference type="RefSeq" id="XP_037147840.1">
    <property type="nucleotide sequence ID" value="XM_037296659.1"/>
</dbReference>
<protein>
    <submittedName>
        <fullName evidence="2">Uncharacterized protein</fullName>
    </submittedName>
</protein>
<feature type="compositionally biased region" description="Basic and acidic residues" evidence="1">
    <location>
        <begin position="12"/>
        <end position="23"/>
    </location>
</feature>
<dbReference type="AlphaFoldDB" id="A0A8H6F7U1"/>
<dbReference type="EMBL" id="JACCJB010000022">
    <property type="protein sequence ID" value="KAF6218405.1"/>
    <property type="molecule type" value="Genomic_DNA"/>
</dbReference>
<evidence type="ECO:0000313" key="3">
    <source>
        <dbReference type="Proteomes" id="UP000593566"/>
    </source>
</evidence>
<organism evidence="2 3">
    <name type="scientific">Letharia lupina</name>
    <dbReference type="NCBI Taxonomy" id="560253"/>
    <lineage>
        <taxon>Eukaryota</taxon>
        <taxon>Fungi</taxon>
        <taxon>Dikarya</taxon>
        <taxon>Ascomycota</taxon>
        <taxon>Pezizomycotina</taxon>
        <taxon>Lecanoromycetes</taxon>
        <taxon>OSLEUM clade</taxon>
        <taxon>Lecanoromycetidae</taxon>
        <taxon>Lecanorales</taxon>
        <taxon>Lecanorineae</taxon>
        <taxon>Parmeliaceae</taxon>
        <taxon>Letharia</taxon>
    </lineage>
</organism>
<sequence>MYDSLQQDDNCNEDKSDLKPSDVTLLKDEPWDRDLGYDELPEDELIFEYPAKLSENADLSFPGTAKPTLTSRNEWQGIAVAIREQVVEIRS</sequence>
<dbReference type="Proteomes" id="UP000593566">
    <property type="component" value="Unassembled WGS sequence"/>
</dbReference>
<reference evidence="2 3" key="1">
    <citation type="journal article" date="2020" name="Genomics">
        <title>Complete, high-quality genomes from long-read metagenomic sequencing of two wolf lichen thalli reveals enigmatic genome architecture.</title>
        <authorList>
            <person name="McKenzie S.K."/>
            <person name="Walston R.F."/>
            <person name="Allen J.L."/>
        </authorList>
    </citation>
    <scope>NUCLEOTIDE SEQUENCE [LARGE SCALE GENOMIC DNA]</scope>
    <source>
        <strain evidence="2">WasteWater1</strain>
    </source>
</reference>
<dbReference type="GeneID" id="59334157"/>
<comment type="caution">
    <text evidence="2">The sequence shown here is derived from an EMBL/GenBank/DDBJ whole genome shotgun (WGS) entry which is preliminary data.</text>
</comment>
<proteinExistence type="predicted"/>
<feature type="region of interest" description="Disordered" evidence="1">
    <location>
        <begin position="1"/>
        <end position="23"/>
    </location>
</feature>